<accession>A0A8T1X3F2</accession>
<evidence type="ECO:0000313" key="2">
    <source>
        <dbReference type="Proteomes" id="UP000693981"/>
    </source>
</evidence>
<comment type="caution">
    <text evidence="1">The sequence shown here is derived from an EMBL/GenBank/DDBJ whole genome shotgun (WGS) entry which is preliminary data.</text>
</comment>
<sequence length="132" mass="14364">MIIFKNPCRRGERIAHLGTLHIVDETTVDVMDVDVNFKTGENMCSKPASVALSALECTVDSLELLYISESSVILAHELRLLGNIASAVISFSHAVIDAMVIAMTNIPGVIAGLVEQMSWAEYGVKREATWAM</sequence>
<dbReference type="AlphaFoldDB" id="A0A8T1X3F2"/>
<dbReference type="OrthoDB" id="29145at2759"/>
<reference evidence="1" key="1">
    <citation type="submission" date="2021-02" db="EMBL/GenBank/DDBJ databases">
        <authorList>
            <person name="Palmer J.M."/>
        </authorList>
    </citation>
    <scope>NUCLEOTIDE SEQUENCE</scope>
    <source>
        <strain evidence="1">SCRP23</strain>
    </source>
</reference>
<name>A0A8T1X3F2_9STRA</name>
<organism evidence="1 2">
    <name type="scientific">Phytophthora boehmeriae</name>
    <dbReference type="NCBI Taxonomy" id="109152"/>
    <lineage>
        <taxon>Eukaryota</taxon>
        <taxon>Sar</taxon>
        <taxon>Stramenopiles</taxon>
        <taxon>Oomycota</taxon>
        <taxon>Peronosporomycetes</taxon>
        <taxon>Peronosporales</taxon>
        <taxon>Peronosporaceae</taxon>
        <taxon>Phytophthora</taxon>
    </lineage>
</organism>
<evidence type="ECO:0000313" key="1">
    <source>
        <dbReference type="EMBL" id="KAG7399814.1"/>
    </source>
</evidence>
<proteinExistence type="predicted"/>
<gene>
    <name evidence="1" type="ORF">PHYBOEH_007813</name>
</gene>
<keyword evidence="2" id="KW-1185">Reference proteome</keyword>
<dbReference type="Proteomes" id="UP000693981">
    <property type="component" value="Unassembled WGS sequence"/>
</dbReference>
<dbReference type="EMBL" id="JAGDFL010000044">
    <property type="protein sequence ID" value="KAG7399814.1"/>
    <property type="molecule type" value="Genomic_DNA"/>
</dbReference>
<protein>
    <submittedName>
        <fullName evidence="1">Uncharacterized protein</fullName>
    </submittedName>
</protein>